<evidence type="ECO:0000313" key="1">
    <source>
        <dbReference type="EMBL" id="CAC5414324.1"/>
    </source>
</evidence>
<reference evidence="1 2" key="1">
    <citation type="submission" date="2020-06" db="EMBL/GenBank/DDBJ databases">
        <authorList>
            <person name="Li R."/>
            <person name="Bekaert M."/>
        </authorList>
    </citation>
    <scope>NUCLEOTIDE SEQUENCE [LARGE SCALE GENOMIC DNA]</scope>
    <source>
        <strain evidence="2">wild</strain>
    </source>
</reference>
<proteinExistence type="predicted"/>
<protein>
    <submittedName>
        <fullName evidence="1">Uncharacterized protein</fullName>
    </submittedName>
</protein>
<dbReference type="Proteomes" id="UP000507470">
    <property type="component" value="Unassembled WGS sequence"/>
</dbReference>
<gene>
    <name evidence="1" type="ORF">MCOR_47149</name>
</gene>
<name>A0A6J8E0H1_MYTCO</name>
<accession>A0A6J8E0H1</accession>
<sequence length="213" mass="24605">MMKCQITTYIPTKIFKRKSSYPLSREKLSKIEKGGRGQTSRLEPEQDQLEDTNKMKVACILLLTLVLVFLIEDSEAWRPKEVYDRYKSKKMQATLSGQHTCVADDVCGISCIKNECMWYCDNICNIMTGDKFNWRGDLVTLPCKFSAYDYTGVGYFYPADLAFHVKERGRENDNMMVFKRLDQNSDGRVSASDSEIIGKEKHARYIYNNFDSS</sequence>
<dbReference type="AlphaFoldDB" id="A0A6J8E0H1"/>
<dbReference type="EMBL" id="CACVKT020008340">
    <property type="protein sequence ID" value="CAC5414324.1"/>
    <property type="molecule type" value="Genomic_DNA"/>
</dbReference>
<evidence type="ECO:0000313" key="2">
    <source>
        <dbReference type="Proteomes" id="UP000507470"/>
    </source>
</evidence>
<keyword evidence="2" id="KW-1185">Reference proteome</keyword>
<organism evidence="1 2">
    <name type="scientific">Mytilus coruscus</name>
    <name type="common">Sea mussel</name>
    <dbReference type="NCBI Taxonomy" id="42192"/>
    <lineage>
        <taxon>Eukaryota</taxon>
        <taxon>Metazoa</taxon>
        <taxon>Spiralia</taxon>
        <taxon>Lophotrochozoa</taxon>
        <taxon>Mollusca</taxon>
        <taxon>Bivalvia</taxon>
        <taxon>Autobranchia</taxon>
        <taxon>Pteriomorphia</taxon>
        <taxon>Mytilida</taxon>
        <taxon>Mytiloidea</taxon>
        <taxon>Mytilidae</taxon>
        <taxon>Mytilinae</taxon>
        <taxon>Mytilus</taxon>
    </lineage>
</organism>